<dbReference type="Pfam" id="PF01121">
    <property type="entry name" value="CoaE"/>
    <property type="match status" value="1"/>
</dbReference>
<evidence type="ECO:0000256" key="4">
    <source>
        <dbReference type="ARBA" id="ARBA00022993"/>
    </source>
</evidence>
<dbReference type="RefSeq" id="WP_184421360.1">
    <property type="nucleotide sequence ID" value="NZ_AP027362.1"/>
</dbReference>
<name>A0A7X0NE54_9GAMM</name>
<comment type="subcellular location">
    <subcellularLocation>
        <location evidence="5">Cytoplasm</location>
    </subcellularLocation>
</comment>
<dbReference type="GO" id="GO:0005524">
    <property type="term" value="F:ATP binding"/>
    <property type="evidence" value="ECO:0007669"/>
    <property type="project" value="UniProtKB-UniRule"/>
</dbReference>
<evidence type="ECO:0000256" key="1">
    <source>
        <dbReference type="ARBA" id="ARBA00009018"/>
    </source>
</evidence>
<protein>
    <recommendedName>
        <fullName evidence="5 6">Dephospho-CoA kinase</fullName>
        <ecNumber evidence="5 6">2.7.1.24</ecNumber>
    </recommendedName>
    <alternativeName>
        <fullName evidence="5">Dephosphocoenzyme A kinase</fullName>
    </alternativeName>
</protein>
<evidence type="ECO:0000313" key="7">
    <source>
        <dbReference type="EMBL" id="MBB6541767.1"/>
    </source>
</evidence>
<dbReference type="AlphaFoldDB" id="A0A7X0NE54"/>
<evidence type="ECO:0000256" key="2">
    <source>
        <dbReference type="ARBA" id="ARBA00022741"/>
    </source>
</evidence>
<feature type="binding site" evidence="5">
    <location>
        <begin position="13"/>
        <end position="18"/>
    </location>
    <ligand>
        <name>ATP</name>
        <dbReference type="ChEBI" id="CHEBI:30616"/>
    </ligand>
</feature>
<sequence length="203" mass="22865">MANYIVGLSGGIGSGKTTVSKLFEQHGVSVIDADIIARDVVVKGSEALTLIIEYFGENFLLPTGELDRTKLRTRIFSNSKDKLWLNNLLHPLIRKNIIQALEQAPSDYCLLVAPLLLENNLQHLVDRVLIVDVSEEIQIKRTLTRDKSSEVEIRAIINSQISRHSRQQAADDIINNNDTDLAKLEENVRLLHQKYLENSKIAE</sequence>
<dbReference type="GO" id="GO:0015937">
    <property type="term" value="P:coenzyme A biosynthetic process"/>
    <property type="evidence" value="ECO:0007669"/>
    <property type="project" value="UniProtKB-UniRule"/>
</dbReference>
<gene>
    <name evidence="5" type="primary">coaE</name>
    <name evidence="7" type="ORF">HNQ55_000241</name>
</gene>
<dbReference type="InterPro" id="IPR001977">
    <property type="entry name" value="Depp_CoAkinase"/>
</dbReference>
<dbReference type="NCBIfam" id="TIGR00152">
    <property type="entry name" value="dephospho-CoA kinase"/>
    <property type="match status" value="1"/>
</dbReference>
<reference evidence="7 8" key="1">
    <citation type="submission" date="2020-08" db="EMBL/GenBank/DDBJ databases">
        <title>Genomic Encyclopedia of Type Strains, Phase IV (KMG-IV): sequencing the most valuable type-strain genomes for metagenomic binning, comparative biology and taxonomic classification.</title>
        <authorList>
            <person name="Goeker M."/>
        </authorList>
    </citation>
    <scope>NUCLEOTIDE SEQUENCE [LARGE SCALE GENOMIC DNA]</scope>
    <source>
        <strain evidence="7 8">DSM 26287</strain>
    </source>
</reference>
<dbReference type="EMBL" id="JACHHU010000001">
    <property type="protein sequence ID" value="MBB6541767.1"/>
    <property type="molecule type" value="Genomic_DNA"/>
</dbReference>
<keyword evidence="3 5" id="KW-0067">ATP-binding</keyword>
<keyword evidence="5 7" id="KW-0808">Transferase</keyword>
<dbReference type="EC" id="2.7.1.24" evidence="5 6"/>
<evidence type="ECO:0000313" key="8">
    <source>
        <dbReference type="Proteomes" id="UP000537141"/>
    </source>
</evidence>
<keyword evidence="4 5" id="KW-0173">Coenzyme A biosynthesis</keyword>
<comment type="caution">
    <text evidence="7">The sequence shown here is derived from an EMBL/GenBank/DDBJ whole genome shotgun (WGS) entry which is preliminary data.</text>
</comment>
<dbReference type="GO" id="GO:0004140">
    <property type="term" value="F:dephospho-CoA kinase activity"/>
    <property type="evidence" value="ECO:0007669"/>
    <property type="project" value="UniProtKB-UniRule"/>
</dbReference>
<keyword evidence="8" id="KW-1185">Reference proteome</keyword>
<dbReference type="PANTHER" id="PTHR10695:SF46">
    <property type="entry name" value="BIFUNCTIONAL COENZYME A SYNTHASE-RELATED"/>
    <property type="match status" value="1"/>
</dbReference>
<evidence type="ECO:0000256" key="6">
    <source>
        <dbReference type="NCBIfam" id="TIGR00152"/>
    </source>
</evidence>
<keyword evidence="5 7" id="KW-0418">Kinase</keyword>
<dbReference type="SUPFAM" id="SSF52540">
    <property type="entry name" value="P-loop containing nucleoside triphosphate hydrolases"/>
    <property type="match status" value="1"/>
</dbReference>
<evidence type="ECO:0000256" key="5">
    <source>
        <dbReference type="HAMAP-Rule" id="MF_00376"/>
    </source>
</evidence>
<keyword evidence="5" id="KW-0963">Cytoplasm</keyword>
<dbReference type="InterPro" id="IPR027417">
    <property type="entry name" value="P-loop_NTPase"/>
</dbReference>
<keyword evidence="2 5" id="KW-0547">Nucleotide-binding</keyword>
<dbReference type="PANTHER" id="PTHR10695">
    <property type="entry name" value="DEPHOSPHO-COA KINASE-RELATED"/>
    <property type="match status" value="1"/>
</dbReference>
<dbReference type="GO" id="GO:0005737">
    <property type="term" value="C:cytoplasm"/>
    <property type="evidence" value="ECO:0007669"/>
    <property type="project" value="UniProtKB-SubCell"/>
</dbReference>
<accession>A0A7X0NE54</accession>
<evidence type="ECO:0000256" key="3">
    <source>
        <dbReference type="ARBA" id="ARBA00022840"/>
    </source>
</evidence>
<comment type="similarity">
    <text evidence="1 5">Belongs to the CoaE family.</text>
</comment>
<dbReference type="UniPathway" id="UPA00241">
    <property type="reaction ID" value="UER00356"/>
</dbReference>
<comment type="catalytic activity">
    <reaction evidence="5">
        <text>3'-dephospho-CoA + ATP = ADP + CoA + H(+)</text>
        <dbReference type="Rhea" id="RHEA:18245"/>
        <dbReference type="ChEBI" id="CHEBI:15378"/>
        <dbReference type="ChEBI" id="CHEBI:30616"/>
        <dbReference type="ChEBI" id="CHEBI:57287"/>
        <dbReference type="ChEBI" id="CHEBI:57328"/>
        <dbReference type="ChEBI" id="CHEBI:456216"/>
        <dbReference type="EC" id="2.7.1.24"/>
    </reaction>
</comment>
<comment type="pathway">
    <text evidence="5">Cofactor biosynthesis; coenzyme A biosynthesis; CoA from (R)-pantothenate: step 5/5.</text>
</comment>
<dbReference type="PROSITE" id="PS51219">
    <property type="entry name" value="DPCK"/>
    <property type="match status" value="1"/>
</dbReference>
<dbReference type="CDD" id="cd02022">
    <property type="entry name" value="DPCK"/>
    <property type="match status" value="1"/>
</dbReference>
<dbReference type="HAMAP" id="MF_00376">
    <property type="entry name" value="Dephospho_CoA_kinase"/>
    <property type="match status" value="1"/>
</dbReference>
<dbReference type="Proteomes" id="UP000537141">
    <property type="component" value="Unassembled WGS sequence"/>
</dbReference>
<dbReference type="Gene3D" id="3.40.50.300">
    <property type="entry name" value="P-loop containing nucleotide triphosphate hydrolases"/>
    <property type="match status" value="1"/>
</dbReference>
<proteinExistence type="inferred from homology"/>
<organism evidence="7 8">
    <name type="scientific">Thalassotalea piscium</name>
    <dbReference type="NCBI Taxonomy" id="1230533"/>
    <lineage>
        <taxon>Bacteria</taxon>
        <taxon>Pseudomonadati</taxon>
        <taxon>Pseudomonadota</taxon>
        <taxon>Gammaproteobacteria</taxon>
        <taxon>Alteromonadales</taxon>
        <taxon>Colwelliaceae</taxon>
        <taxon>Thalassotalea</taxon>
    </lineage>
</organism>
<comment type="function">
    <text evidence="5">Catalyzes the phosphorylation of the 3'-hydroxyl group of dephosphocoenzyme A to form coenzyme A.</text>
</comment>